<keyword evidence="1" id="KW-0175">Coiled coil</keyword>
<organism evidence="2 3">
    <name type="scientific">Vulgatibacter incomptus</name>
    <dbReference type="NCBI Taxonomy" id="1391653"/>
    <lineage>
        <taxon>Bacteria</taxon>
        <taxon>Pseudomonadati</taxon>
        <taxon>Myxococcota</taxon>
        <taxon>Myxococcia</taxon>
        <taxon>Myxococcales</taxon>
        <taxon>Cystobacterineae</taxon>
        <taxon>Vulgatibacteraceae</taxon>
        <taxon>Vulgatibacter</taxon>
    </lineage>
</organism>
<dbReference type="PROSITE" id="PS51257">
    <property type="entry name" value="PROKAR_LIPOPROTEIN"/>
    <property type="match status" value="1"/>
</dbReference>
<evidence type="ECO:0008006" key="4">
    <source>
        <dbReference type="Google" id="ProtNLM"/>
    </source>
</evidence>
<evidence type="ECO:0000313" key="3">
    <source>
        <dbReference type="Proteomes" id="UP000055590"/>
    </source>
</evidence>
<dbReference type="KEGG" id="vin:AKJ08_2513"/>
<dbReference type="STRING" id="1391653.AKJ08_2513"/>
<evidence type="ECO:0000313" key="2">
    <source>
        <dbReference type="EMBL" id="AKU92126.1"/>
    </source>
</evidence>
<reference evidence="2 3" key="1">
    <citation type="submission" date="2015-08" db="EMBL/GenBank/DDBJ databases">
        <authorList>
            <person name="Babu N.S."/>
            <person name="Beckwith C.J."/>
            <person name="Beseler K.G."/>
            <person name="Brison A."/>
            <person name="Carone J.V."/>
            <person name="Caskin T.P."/>
            <person name="Diamond M."/>
            <person name="Durham M.E."/>
            <person name="Foxe J.M."/>
            <person name="Go M."/>
            <person name="Henderson B.A."/>
            <person name="Jones I.B."/>
            <person name="McGettigan J.A."/>
            <person name="Micheletti S.J."/>
            <person name="Nasrallah M.E."/>
            <person name="Ortiz D."/>
            <person name="Piller C.R."/>
            <person name="Privatt S.R."/>
            <person name="Schneider S.L."/>
            <person name="Sharp S."/>
            <person name="Smith T.C."/>
            <person name="Stanton J.D."/>
            <person name="Ullery H.E."/>
            <person name="Wilson R.J."/>
            <person name="Serrano M.G."/>
            <person name="Buck G."/>
            <person name="Lee V."/>
            <person name="Wang Y."/>
            <person name="Carvalho R."/>
            <person name="Voegtly L."/>
            <person name="Shi R."/>
            <person name="Duckworth R."/>
            <person name="Johnson A."/>
            <person name="Loviza R."/>
            <person name="Walstead R."/>
            <person name="Shah Z."/>
            <person name="Kiflezghi M."/>
            <person name="Wade K."/>
            <person name="Ball S.L."/>
            <person name="Bradley K.W."/>
            <person name="Asai D.J."/>
            <person name="Bowman C.A."/>
            <person name="Russell D.A."/>
            <person name="Pope W.H."/>
            <person name="Jacobs-Sera D."/>
            <person name="Hendrix R.W."/>
            <person name="Hatfull G.F."/>
        </authorList>
    </citation>
    <scope>NUCLEOTIDE SEQUENCE [LARGE SCALE GENOMIC DNA]</scope>
    <source>
        <strain evidence="2 3">DSM 27710</strain>
    </source>
</reference>
<gene>
    <name evidence="2" type="ORF">AKJ08_2513</name>
</gene>
<dbReference type="Proteomes" id="UP000055590">
    <property type="component" value="Chromosome"/>
</dbReference>
<proteinExistence type="predicted"/>
<sequence>MMRNAAVEGRLDSMSRRRAGAAARVLVAALVAAGCGASSAARIPSVRVDEEVRDELPLEGRRWAYEAENEVIIALDRRDDAREALARARARLGETEDAADRSKAKEPSRAKVAWREEQRRLADARLDEAEIGVYCARTSFELTKARLAVRFGFPVKEGYVPPFEAQYEACAKELAAASEGANAAEARAAKALEKWRDSRREYVTRTGDHDHGLWTD</sequence>
<evidence type="ECO:0000256" key="1">
    <source>
        <dbReference type="SAM" id="Coils"/>
    </source>
</evidence>
<keyword evidence="3" id="KW-1185">Reference proteome</keyword>
<dbReference type="AlphaFoldDB" id="A0A0K1PFB6"/>
<protein>
    <recommendedName>
        <fullName evidence="4">Lipoprotein</fullName>
    </recommendedName>
</protein>
<accession>A0A0K1PFB6</accession>
<dbReference type="EMBL" id="CP012332">
    <property type="protein sequence ID" value="AKU92126.1"/>
    <property type="molecule type" value="Genomic_DNA"/>
</dbReference>
<name>A0A0K1PFB6_9BACT</name>
<feature type="coiled-coil region" evidence="1">
    <location>
        <begin position="78"/>
        <end position="105"/>
    </location>
</feature>